<sequence>MDMTCVDEVLTCADPEQWRPGDSWLAGGTVLYSYGTDITQGPPRRLLDIAGTGWTPLQWRYTIDGGPLDLEIAATCRIAEIYTMGEGEHVSRLARDLPGLDLFAPCCDSFVASWKIWNLSTIGGNVATGLPAGPMISLLTGLDAVALIWGPAGSLRTMPVAELVVGEAKTLLDPGELIRSFHVPIEALAQPCAFRRISLTERGRTAALVIGRRVGPDRLRLSITGATKRPHILDLGPDAADPATYAGLHRAITETVDGEWHDDIHGTPVWREAMTHRLAAEILSELIDPRCPQPWFAGRTTGDITMTRSPR</sequence>
<dbReference type="InterPro" id="IPR051312">
    <property type="entry name" value="Diverse_Substr_Oxidored"/>
</dbReference>
<dbReference type="AlphaFoldDB" id="A0A2H1HJA6"/>
<evidence type="ECO:0000313" key="3">
    <source>
        <dbReference type="Proteomes" id="UP000234333"/>
    </source>
</evidence>
<evidence type="ECO:0000313" key="2">
    <source>
        <dbReference type="EMBL" id="SMX63004.1"/>
    </source>
</evidence>
<dbReference type="GO" id="GO:0071949">
    <property type="term" value="F:FAD binding"/>
    <property type="evidence" value="ECO:0007669"/>
    <property type="project" value="InterPro"/>
</dbReference>
<organism evidence="2 3">
    <name type="scientific">Brevibacterium casei CIP 102111</name>
    <dbReference type="NCBI Taxonomy" id="1255625"/>
    <lineage>
        <taxon>Bacteria</taxon>
        <taxon>Bacillati</taxon>
        <taxon>Actinomycetota</taxon>
        <taxon>Actinomycetes</taxon>
        <taxon>Micrococcales</taxon>
        <taxon>Brevibacteriaceae</taxon>
        <taxon>Brevibacterium</taxon>
    </lineage>
</organism>
<proteinExistence type="predicted"/>
<dbReference type="PROSITE" id="PS51387">
    <property type="entry name" value="FAD_PCMH"/>
    <property type="match status" value="1"/>
</dbReference>
<dbReference type="InterPro" id="IPR016166">
    <property type="entry name" value="FAD-bd_PCMH"/>
</dbReference>
<name>A0A2H1HJA6_9MICO</name>
<dbReference type="InterPro" id="IPR016169">
    <property type="entry name" value="FAD-bd_PCMH_sub2"/>
</dbReference>
<dbReference type="Gene3D" id="3.30.465.10">
    <property type="match status" value="1"/>
</dbReference>
<dbReference type="EMBL" id="FXZC01000001">
    <property type="protein sequence ID" value="SMX63004.1"/>
    <property type="molecule type" value="Genomic_DNA"/>
</dbReference>
<dbReference type="PANTHER" id="PTHR42659:SF9">
    <property type="entry name" value="XANTHINE DEHYDROGENASE FAD-BINDING SUBUNIT XDHB-RELATED"/>
    <property type="match status" value="1"/>
</dbReference>
<dbReference type="InterPro" id="IPR002346">
    <property type="entry name" value="Mopterin_DH_FAD-bd"/>
</dbReference>
<protein>
    <submittedName>
        <fullName evidence="2">CO or xanthine dehydrogenase, FAD-binding subunit</fullName>
    </submittedName>
</protein>
<accession>A0A2H1HJA6</accession>
<dbReference type="PANTHER" id="PTHR42659">
    <property type="entry name" value="XANTHINE DEHYDROGENASE SUBUNIT C-RELATED"/>
    <property type="match status" value="1"/>
</dbReference>
<dbReference type="SUPFAM" id="SSF56176">
    <property type="entry name" value="FAD-binding/transporter-associated domain-like"/>
    <property type="match status" value="1"/>
</dbReference>
<dbReference type="Pfam" id="PF00941">
    <property type="entry name" value="FAD_binding_5"/>
    <property type="match status" value="1"/>
</dbReference>
<reference evidence="3" key="1">
    <citation type="submission" date="2017-03" db="EMBL/GenBank/DDBJ databases">
        <authorList>
            <person name="Monnet C."/>
        </authorList>
    </citation>
    <scope>NUCLEOTIDE SEQUENCE [LARGE SCALE GENOMIC DNA]</scope>
    <source>
        <strain evidence="3">CIP 102111</strain>
    </source>
</reference>
<gene>
    <name evidence="2" type="ORF">BC102111_00069</name>
</gene>
<dbReference type="InterPro" id="IPR036318">
    <property type="entry name" value="FAD-bd_PCMH-like_sf"/>
</dbReference>
<dbReference type="Proteomes" id="UP000234333">
    <property type="component" value="Unassembled WGS sequence"/>
</dbReference>
<evidence type="ECO:0000259" key="1">
    <source>
        <dbReference type="PROSITE" id="PS51387"/>
    </source>
</evidence>
<dbReference type="GO" id="GO:0016491">
    <property type="term" value="F:oxidoreductase activity"/>
    <property type="evidence" value="ECO:0007669"/>
    <property type="project" value="InterPro"/>
</dbReference>
<feature type="domain" description="FAD-binding PCMH-type" evidence="1">
    <location>
        <begin position="1"/>
        <end position="188"/>
    </location>
</feature>